<organism evidence="1 2">
    <name type="scientific">Brachionus plicatilis</name>
    <name type="common">Marine rotifer</name>
    <name type="synonym">Brachionus muelleri</name>
    <dbReference type="NCBI Taxonomy" id="10195"/>
    <lineage>
        <taxon>Eukaryota</taxon>
        <taxon>Metazoa</taxon>
        <taxon>Spiralia</taxon>
        <taxon>Gnathifera</taxon>
        <taxon>Rotifera</taxon>
        <taxon>Eurotatoria</taxon>
        <taxon>Monogononta</taxon>
        <taxon>Pseudotrocha</taxon>
        <taxon>Ploima</taxon>
        <taxon>Brachionidae</taxon>
        <taxon>Brachionus</taxon>
    </lineage>
</organism>
<dbReference type="EMBL" id="REGN01003244">
    <property type="protein sequence ID" value="RNA23648.1"/>
    <property type="molecule type" value="Genomic_DNA"/>
</dbReference>
<proteinExistence type="predicted"/>
<accession>A0A3M7RK20</accession>
<reference evidence="1 2" key="1">
    <citation type="journal article" date="2018" name="Sci. Rep.">
        <title>Genomic signatures of local adaptation to the degree of environmental predictability in rotifers.</title>
        <authorList>
            <person name="Franch-Gras L."/>
            <person name="Hahn C."/>
            <person name="Garcia-Roger E.M."/>
            <person name="Carmona M.J."/>
            <person name="Serra M."/>
            <person name="Gomez A."/>
        </authorList>
    </citation>
    <scope>NUCLEOTIDE SEQUENCE [LARGE SCALE GENOMIC DNA]</scope>
    <source>
        <strain evidence="1">HYR1</strain>
    </source>
</reference>
<evidence type="ECO:0000313" key="2">
    <source>
        <dbReference type="Proteomes" id="UP000276133"/>
    </source>
</evidence>
<sequence length="116" mass="13447">MYLIPIKSNRLFEFTSYFINPIGLAKFLPIFTLTSYDFTFDLGSAKNERFFLIKKNSFSEFTFLSEASKSGRMQAIIFIVTETYDHLIINFLDTSEQIFAFDQNNLGLVTKNLLIV</sequence>
<dbReference type="Proteomes" id="UP000276133">
    <property type="component" value="Unassembled WGS sequence"/>
</dbReference>
<dbReference type="AlphaFoldDB" id="A0A3M7RK20"/>
<comment type="caution">
    <text evidence="1">The sequence shown here is derived from an EMBL/GenBank/DDBJ whole genome shotgun (WGS) entry which is preliminary data.</text>
</comment>
<evidence type="ECO:0000313" key="1">
    <source>
        <dbReference type="EMBL" id="RNA23648.1"/>
    </source>
</evidence>
<gene>
    <name evidence="1" type="ORF">BpHYR1_050904</name>
</gene>
<name>A0A3M7RK20_BRAPC</name>
<protein>
    <submittedName>
        <fullName evidence="1">Uncharacterized protein</fullName>
    </submittedName>
</protein>
<keyword evidence="2" id="KW-1185">Reference proteome</keyword>